<dbReference type="EMBL" id="FOUY01000147">
    <property type="protein sequence ID" value="SFO65041.1"/>
    <property type="molecule type" value="Genomic_DNA"/>
</dbReference>
<dbReference type="STRING" id="260086.SAMN05216207_11471"/>
<keyword evidence="1" id="KW-0812">Transmembrane</keyword>
<evidence type="ECO:0000313" key="3">
    <source>
        <dbReference type="Proteomes" id="UP000199614"/>
    </source>
</evidence>
<evidence type="ECO:0000313" key="2">
    <source>
        <dbReference type="EMBL" id="SFO65041.1"/>
    </source>
</evidence>
<sequence length="56" mass="5571">FIDSGDVGLVALGFYIGAGAMAIGGLAEVVFGIEAAGRSLEDIARPLTATEARSSS</sequence>
<organism evidence="2 3">
    <name type="scientific">Pseudonocardia ammonioxydans</name>
    <dbReference type="NCBI Taxonomy" id="260086"/>
    <lineage>
        <taxon>Bacteria</taxon>
        <taxon>Bacillati</taxon>
        <taxon>Actinomycetota</taxon>
        <taxon>Actinomycetes</taxon>
        <taxon>Pseudonocardiales</taxon>
        <taxon>Pseudonocardiaceae</taxon>
        <taxon>Pseudonocardia</taxon>
    </lineage>
</organism>
<keyword evidence="1" id="KW-1133">Transmembrane helix</keyword>
<dbReference type="Proteomes" id="UP000199614">
    <property type="component" value="Unassembled WGS sequence"/>
</dbReference>
<keyword evidence="3" id="KW-1185">Reference proteome</keyword>
<protein>
    <submittedName>
        <fullName evidence="2">Uncharacterized protein</fullName>
    </submittedName>
</protein>
<evidence type="ECO:0000256" key="1">
    <source>
        <dbReference type="SAM" id="Phobius"/>
    </source>
</evidence>
<dbReference type="AlphaFoldDB" id="A0A1I5IY07"/>
<reference evidence="2 3" key="1">
    <citation type="submission" date="2016-10" db="EMBL/GenBank/DDBJ databases">
        <authorList>
            <person name="de Groot N.N."/>
        </authorList>
    </citation>
    <scope>NUCLEOTIDE SEQUENCE [LARGE SCALE GENOMIC DNA]</scope>
    <source>
        <strain evidence="2 3">CGMCC 4.1877</strain>
    </source>
</reference>
<proteinExistence type="predicted"/>
<name>A0A1I5IY07_PSUAM</name>
<feature type="non-terminal residue" evidence="2">
    <location>
        <position position="1"/>
    </location>
</feature>
<accession>A0A1I5IY07</accession>
<feature type="transmembrane region" description="Helical" evidence="1">
    <location>
        <begin position="12"/>
        <end position="33"/>
    </location>
</feature>
<gene>
    <name evidence="2" type="ORF">SAMN05216207_11471</name>
</gene>
<keyword evidence="1" id="KW-0472">Membrane</keyword>